<evidence type="ECO:0000256" key="4">
    <source>
        <dbReference type="ARBA" id="ARBA00023163"/>
    </source>
</evidence>
<dbReference type="InterPro" id="IPR036388">
    <property type="entry name" value="WH-like_DNA-bd_sf"/>
</dbReference>
<dbReference type="PANTHER" id="PTHR30603">
    <property type="entry name" value="RNA POLYMERASE SIGMA FACTOR RPO"/>
    <property type="match status" value="1"/>
</dbReference>
<dbReference type="PROSITE" id="PS00716">
    <property type="entry name" value="SIGMA70_2"/>
    <property type="match status" value="1"/>
</dbReference>
<dbReference type="InterPro" id="IPR000943">
    <property type="entry name" value="RNA_pol_sigma70"/>
</dbReference>
<dbReference type="PRINTS" id="PR00046">
    <property type="entry name" value="SIGMA70FCT"/>
</dbReference>
<feature type="domain" description="RNA polymerase sigma-70" evidence="5">
    <location>
        <begin position="527"/>
        <end position="553"/>
    </location>
</feature>
<dbReference type="SUPFAM" id="SSF88659">
    <property type="entry name" value="Sigma3 and sigma4 domains of RNA polymerase sigma factors"/>
    <property type="match status" value="1"/>
</dbReference>
<dbReference type="KEGG" id="ttf:THTE_3936"/>
<sequence length="568" mass="66841">MSEVAKVSTDYRIPAMKELCLQVVRFTPRAKKIEQMARAEALLSEIKPDKFYPYSTICYKITRFRPDKNIGEFLGEDLRHDLILFIEDVAESVPLKPEEVNEKYYTLQELAEKFNVSTKTITRWRRAGLVSRRFLVDGRVRLGFLESTVDRFAKEEEKRIKRASQFSQLSPQERDAIIERARRLAQAGACRPEVTRRLALRTGRSMETIRYILQQFDQANPEMAIFPETRGPLSEETKERIYRDYRAGESLDVIAKRYCLTRARVTRIIDEMRAKRIMELPLDYIPNEMFEKVTPEQEKEILGPPPPAERPQRAAKLPQGLPPYLASLYEVPLLTQEQEVHLFRKMNYLKYKASKLREQLRQEMDARKRPNRALMDEIERLYEESVKTKNEIISANLRLVVSIAKRHVGPAENFFELVSDGNMSLIRAVEKFDYSRGNKFSTYASWAIMKNFARTIPDEHRYRERFRTSQNELFTLTQDERSDQVEQEANQLQREIQIQNILQRLDERERQIIIRRFGLDRQQEPLTLKEVGAELGVTKERVRQLEARAISKLRKLAEEEKIDLSDLE</sequence>
<dbReference type="Pfam" id="PF04542">
    <property type="entry name" value="Sigma70_r2"/>
    <property type="match status" value="1"/>
</dbReference>
<reference evidence="6 7" key="1">
    <citation type="journal article" name="Front. Microbiol.">
        <title>Sugar Metabolism of the First Thermophilic Planctomycete Thermogutta terrifontis: Comparative Genomic and Transcriptomic Approaches.</title>
        <authorList>
            <person name="Elcheninov A.G."/>
            <person name="Menzel P."/>
            <person name="Gudbergsdottir S.R."/>
            <person name="Slesarev A.I."/>
            <person name="Kadnikov V.V."/>
            <person name="Krogh A."/>
            <person name="Bonch-Osmolovskaya E.A."/>
            <person name="Peng X."/>
            <person name="Kublanov I.V."/>
        </authorList>
    </citation>
    <scope>NUCLEOTIDE SEQUENCE [LARGE SCALE GENOMIC DNA]</scope>
    <source>
        <strain evidence="6 7">R1</strain>
    </source>
</reference>
<dbReference type="CDD" id="cd06171">
    <property type="entry name" value="Sigma70_r4"/>
    <property type="match status" value="1"/>
</dbReference>
<evidence type="ECO:0000256" key="1">
    <source>
        <dbReference type="ARBA" id="ARBA00023015"/>
    </source>
</evidence>
<keyword evidence="1" id="KW-0805">Transcription regulation</keyword>
<keyword evidence="4" id="KW-0804">Transcription</keyword>
<evidence type="ECO:0000256" key="2">
    <source>
        <dbReference type="ARBA" id="ARBA00023082"/>
    </source>
</evidence>
<dbReference type="Gene3D" id="1.10.601.10">
    <property type="entry name" value="RNA Polymerase Primary Sigma Factor"/>
    <property type="match status" value="1"/>
</dbReference>
<name>A0A286RKR6_9BACT</name>
<evidence type="ECO:0000313" key="6">
    <source>
        <dbReference type="EMBL" id="ASV76537.1"/>
    </source>
</evidence>
<evidence type="ECO:0000256" key="3">
    <source>
        <dbReference type="ARBA" id="ARBA00023125"/>
    </source>
</evidence>
<keyword evidence="2" id="KW-0731">Sigma factor</keyword>
<gene>
    <name evidence="6" type="ORF">THTE_3936</name>
</gene>
<dbReference type="InterPro" id="IPR013324">
    <property type="entry name" value="RNA_pol_sigma_r3/r4-like"/>
</dbReference>
<dbReference type="InterPro" id="IPR050239">
    <property type="entry name" value="Sigma-70_RNA_pol_init_factors"/>
</dbReference>
<dbReference type="NCBIfam" id="TIGR02937">
    <property type="entry name" value="sigma70-ECF"/>
    <property type="match status" value="1"/>
</dbReference>
<keyword evidence="3" id="KW-0238">DNA-binding</keyword>
<protein>
    <submittedName>
        <fullName evidence="6">RNA polymerase sigma factor RpoD</fullName>
    </submittedName>
</protein>
<evidence type="ECO:0000313" key="7">
    <source>
        <dbReference type="Proteomes" id="UP000215086"/>
    </source>
</evidence>
<dbReference type="Gene3D" id="1.10.10.10">
    <property type="entry name" value="Winged helix-like DNA-binding domain superfamily/Winged helix DNA-binding domain"/>
    <property type="match status" value="1"/>
</dbReference>
<dbReference type="SUPFAM" id="SSF88946">
    <property type="entry name" value="Sigma2 domain of RNA polymerase sigma factors"/>
    <property type="match status" value="1"/>
</dbReference>
<dbReference type="GO" id="GO:0006352">
    <property type="term" value="P:DNA-templated transcription initiation"/>
    <property type="evidence" value="ECO:0007669"/>
    <property type="project" value="InterPro"/>
</dbReference>
<dbReference type="PANTHER" id="PTHR30603:SF60">
    <property type="entry name" value="RNA POLYMERASE SIGMA FACTOR RPOD"/>
    <property type="match status" value="1"/>
</dbReference>
<dbReference type="Pfam" id="PF04545">
    <property type="entry name" value="Sigma70_r4"/>
    <property type="match status" value="1"/>
</dbReference>
<keyword evidence="7" id="KW-1185">Reference proteome</keyword>
<organism evidence="6 7">
    <name type="scientific">Thermogutta terrifontis</name>
    <dbReference type="NCBI Taxonomy" id="1331910"/>
    <lineage>
        <taxon>Bacteria</taxon>
        <taxon>Pseudomonadati</taxon>
        <taxon>Planctomycetota</taxon>
        <taxon>Planctomycetia</taxon>
        <taxon>Pirellulales</taxon>
        <taxon>Thermoguttaceae</taxon>
        <taxon>Thermogutta</taxon>
    </lineage>
</organism>
<dbReference type="InterPro" id="IPR013325">
    <property type="entry name" value="RNA_pol_sigma_r2"/>
</dbReference>
<dbReference type="OrthoDB" id="9780321at2"/>
<dbReference type="InterPro" id="IPR007627">
    <property type="entry name" value="RNA_pol_sigma70_r2"/>
</dbReference>
<dbReference type="EMBL" id="CP018477">
    <property type="protein sequence ID" value="ASV76537.1"/>
    <property type="molecule type" value="Genomic_DNA"/>
</dbReference>
<dbReference type="GO" id="GO:0003677">
    <property type="term" value="F:DNA binding"/>
    <property type="evidence" value="ECO:0007669"/>
    <property type="project" value="UniProtKB-KW"/>
</dbReference>
<dbReference type="GO" id="GO:0016987">
    <property type="term" value="F:sigma factor activity"/>
    <property type="evidence" value="ECO:0007669"/>
    <property type="project" value="UniProtKB-KW"/>
</dbReference>
<dbReference type="RefSeq" id="WP_095416302.1">
    <property type="nucleotide sequence ID" value="NZ_CP018477.1"/>
</dbReference>
<dbReference type="AlphaFoldDB" id="A0A286RKR6"/>
<proteinExistence type="predicted"/>
<evidence type="ECO:0000259" key="5">
    <source>
        <dbReference type="PROSITE" id="PS00716"/>
    </source>
</evidence>
<dbReference type="Proteomes" id="UP000215086">
    <property type="component" value="Chromosome"/>
</dbReference>
<accession>A0A286RKR6</accession>
<dbReference type="InterPro" id="IPR014284">
    <property type="entry name" value="RNA_pol_sigma-70_dom"/>
</dbReference>
<dbReference type="InterPro" id="IPR007630">
    <property type="entry name" value="RNA_pol_sigma70_r4"/>
</dbReference>